<dbReference type="RefSeq" id="WP_409931705.1">
    <property type="nucleotide sequence ID" value="NZ_CAKMTQ010000036.1"/>
</dbReference>
<evidence type="ECO:0000256" key="1">
    <source>
        <dbReference type="SAM" id="Phobius"/>
    </source>
</evidence>
<dbReference type="AlphaFoldDB" id="A0AAU9Q9U7"/>
<evidence type="ECO:0000313" key="2">
    <source>
        <dbReference type="EMBL" id="CAH1536844.1"/>
    </source>
</evidence>
<gene>
    <name evidence="2" type="ORF">THF1D04_410007</name>
</gene>
<dbReference type="Proteomes" id="UP001295420">
    <property type="component" value="Unassembled WGS sequence"/>
</dbReference>
<keyword evidence="1" id="KW-0812">Transmembrane</keyword>
<keyword evidence="1" id="KW-0472">Membrane</keyword>
<feature type="transmembrane region" description="Helical" evidence="1">
    <location>
        <begin position="18"/>
        <end position="36"/>
    </location>
</feature>
<sequence length="192" mass="22216">MIGGMKLVLSILEAMDKYGIWAVLTGVVILIGYLKLQNTMVQYNSKANQQIELIKSKLTLIGSSYSSQLEHIVNYYETLYKHYSLCQDVVNKDATELPSGEVISSKREYLDKIDNLVLTWHQITPRARLILPSEAITHHKQLVVLFNRFNNLVKSETPKHHETLESIFADIHFQKTQIENIFREYLHTDKII</sequence>
<protein>
    <submittedName>
        <fullName evidence="2">Uncharacterized protein</fullName>
    </submittedName>
</protein>
<organism evidence="2 3">
    <name type="scientific">Vibrio owensii</name>
    <dbReference type="NCBI Taxonomy" id="696485"/>
    <lineage>
        <taxon>Bacteria</taxon>
        <taxon>Pseudomonadati</taxon>
        <taxon>Pseudomonadota</taxon>
        <taxon>Gammaproteobacteria</taxon>
        <taxon>Vibrionales</taxon>
        <taxon>Vibrionaceae</taxon>
        <taxon>Vibrio</taxon>
    </lineage>
</organism>
<accession>A0AAU9Q9U7</accession>
<evidence type="ECO:0000313" key="3">
    <source>
        <dbReference type="Proteomes" id="UP001295420"/>
    </source>
</evidence>
<keyword evidence="1" id="KW-1133">Transmembrane helix</keyword>
<dbReference type="EMBL" id="CAKMTQ010000036">
    <property type="protein sequence ID" value="CAH1536844.1"/>
    <property type="molecule type" value="Genomic_DNA"/>
</dbReference>
<reference evidence="2" key="1">
    <citation type="submission" date="2022-01" db="EMBL/GenBank/DDBJ databases">
        <authorList>
            <person name="Lagorce A."/>
        </authorList>
    </citation>
    <scope>NUCLEOTIDE SEQUENCE</scope>
    <source>
        <strain evidence="2">Th15_F1_D04</strain>
    </source>
</reference>
<proteinExistence type="predicted"/>
<name>A0AAU9Q9U7_9VIBR</name>
<comment type="caution">
    <text evidence="2">The sequence shown here is derived from an EMBL/GenBank/DDBJ whole genome shotgun (WGS) entry which is preliminary data.</text>
</comment>